<dbReference type="OrthoDB" id="445564at2759"/>
<evidence type="ECO:0000313" key="10">
    <source>
        <dbReference type="EMBL" id="CAI3998612.1"/>
    </source>
</evidence>
<feature type="compositionally biased region" description="Polar residues" evidence="8">
    <location>
        <begin position="99"/>
        <end position="108"/>
    </location>
</feature>
<keyword evidence="12" id="KW-1185">Reference proteome</keyword>
<comment type="similarity">
    <text evidence="6">Belongs to the PPP phosphatase family.</text>
</comment>
<dbReference type="PANTHER" id="PTHR45668:SF5">
    <property type="entry name" value="SERINE_THREONINE-PROTEIN PHOSPHATASE 5"/>
    <property type="match status" value="1"/>
</dbReference>
<proteinExistence type="inferred from homology"/>
<evidence type="ECO:0000259" key="9">
    <source>
        <dbReference type="PROSITE" id="PS00125"/>
    </source>
</evidence>
<evidence type="ECO:0000313" key="11">
    <source>
        <dbReference type="EMBL" id="CAL1151987.1"/>
    </source>
</evidence>
<dbReference type="PANTHER" id="PTHR45668">
    <property type="entry name" value="SERINE/THREONINE-PROTEIN PHOSPHATASE 5-RELATED"/>
    <property type="match status" value="1"/>
</dbReference>
<evidence type="ECO:0000256" key="3">
    <source>
        <dbReference type="ARBA" id="ARBA00022737"/>
    </source>
</evidence>
<keyword evidence="4 6" id="KW-0378">Hydrolase</keyword>
<dbReference type="EMBL" id="CAMXCT010002513">
    <property type="protein sequence ID" value="CAI3998612.1"/>
    <property type="molecule type" value="Genomic_DNA"/>
</dbReference>
<reference evidence="11" key="2">
    <citation type="submission" date="2024-04" db="EMBL/GenBank/DDBJ databases">
        <authorList>
            <person name="Chen Y."/>
            <person name="Shah S."/>
            <person name="Dougan E. K."/>
            <person name="Thang M."/>
            <person name="Chan C."/>
        </authorList>
    </citation>
    <scope>NUCLEOTIDE SEQUENCE [LARGE SCALE GENOMIC DNA]</scope>
</reference>
<dbReference type="EMBL" id="CAMXCT020002513">
    <property type="protein sequence ID" value="CAL1151987.1"/>
    <property type="molecule type" value="Genomic_DNA"/>
</dbReference>
<dbReference type="InterPro" id="IPR029052">
    <property type="entry name" value="Metallo-depent_PP-like"/>
</dbReference>
<dbReference type="EC" id="3.1.3.16" evidence="6"/>
<dbReference type="AlphaFoldDB" id="A0A9P1CU54"/>
<dbReference type="InterPro" id="IPR004843">
    <property type="entry name" value="Calcineurin-like_PHP"/>
</dbReference>
<dbReference type="SUPFAM" id="SSF56300">
    <property type="entry name" value="Metallo-dependent phosphatases"/>
    <property type="match status" value="1"/>
</dbReference>
<evidence type="ECO:0000256" key="2">
    <source>
        <dbReference type="ARBA" id="ARBA00022723"/>
    </source>
</evidence>
<dbReference type="GO" id="GO:0004722">
    <property type="term" value="F:protein serine/threonine phosphatase activity"/>
    <property type="evidence" value="ECO:0007669"/>
    <property type="project" value="UniProtKB-EC"/>
</dbReference>
<dbReference type="Gene3D" id="3.60.21.10">
    <property type="match status" value="1"/>
</dbReference>
<protein>
    <recommendedName>
        <fullName evidence="6">Serine/threonine-protein phosphatase</fullName>
        <ecNumber evidence="6">3.1.3.16</ecNumber>
    </recommendedName>
</protein>
<evidence type="ECO:0000256" key="1">
    <source>
        <dbReference type="ARBA" id="ARBA00001936"/>
    </source>
</evidence>
<evidence type="ECO:0000256" key="5">
    <source>
        <dbReference type="ARBA" id="ARBA00023211"/>
    </source>
</evidence>
<comment type="catalytic activity">
    <reaction evidence="6">
        <text>O-phospho-L-threonyl-[protein] + H2O = L-threonyl-[protein] + phosphate</text>
        <dbReference type="Rhea" id="RHEA:47004"/>
        <dbReference type="Rhea" id="RHEA-COMP:11060"/>
        <dbReference type="Rhea" id="RHEA-COMP:11605"/>
        <dbReference type="ChEBI" id="CHEBI:15377"/>
        <dbReference type="ChEBI" id="CHEBI:30013"/>
        <dbReference type="ChEBI" id="CHEBI:43474"/>
        <dbReference type="ChEBI" id="CHEBI:61977"/>
        <dbReference type="EC" id="3.1.3.16"/>
    </reaction>
</comment>
<evidence type="ECO:0000313" key="12">
    <source>
        <dbReference type="Proteomes" id="UP001152797"/>
    </source>
</evidence>
<comment type="caution">
    <text evidence="10">The sequence shown here is derived from an EMBL/GenBank/DDBJ whole genome shotgun (WGS) entry which is preliminary data.</text>
</comment>
<dbReference type="Pfam" id="PF00149">
    <property type="entry name" value="Metallophos"/>
    <property type="match status" value="1"/>
</dbReference>
<feature type="region of interest" description="Disordered" evidence="8">
    <location>
        <begin position="95"/>
        <end position="125"/>
    </location>
</feature>
<dbReference type="GO" id="GO:0046872">
    <property type="term" value="F:metal ion binding"/>
    <property type="evidence" value="ECO:0007669"/>
    <property type="project" value="UniProtKB-KW"/>
</dbReference>
<dbReference type="EMBL" id="CAMXCT030002513">
    <property type="protein sequence ID" value="CAL4785924.1"/>
    <property type="molecule type" value="Genomic_DNA"/>
</dbReference>
<sequence>MECALALGGAYGSFGASLGSFGASLGVAGAALASPAASGAAASGAAAATAAAGAAGTASLAVLAAPWVAAAAAAAAVAAGSQWVLALAEAQKQPRIEETSQPDMALNTSASSSDQASSSPLRSLRWPTTRTLMQGQLEVQQLKDKLADIEAQHASATAAAEQQRQEMDSLKSQLLESTMEVQHLQDKITEMQDMQVTDLEIEADASYDGPHYTGSCTPDFCQYLMTYQTHGYLLPKKYAKSIILDTISLLKGTSTLVEIDVPKEGKITVCGDIHGQFYDLLKIFYLNNLPSEQNPYVFNGDFVDRGHFSTEVVLTLFAWKLALPNHIHLNRGNHETAQINGFYGFKQEVVDKYGENLYDLFCEAFRLLPLCHLINGAVFVVHGGLFSKDDVTLKDIRKLNRYCEPKGIQGSEALICDMLWSDPQHCQGRAPSKRGGRGVGIAFGPDVTERFLLKNSLKMIIRSHEKKRKGYEIAHNGKLITVHGPSTDGRMRGAYINLDGTMTPTFTSFDQVTAEDIHTVRNSG</sequence>
<comment type="cofactor">
    <cofactor evidence="1">
        <name>Mn(2+)</name>
        <dbReference type="ChEBI" id="CHEBI:29035"/>
    </cofactor>
</comment>
<evidence type="ECO:0000256" key="8">
    <source>
        <dbReference type="SAM" id="MobiDB-lite"/>
    </source>
</evidence>
<accession>A0A9P1CU54</accession>
<dbReference type="InterPro" id="IPR013235">
    <property type="entry name" value="PPP_dom"/>
</dbReference>
<dbReference type="InterPro" id="IPR051134">
    <property type="entry name" value="PPP_phosphatase"/>
</dbReference>
<keyword evidence="5" id="KW-0464">Manganese</keyword>
<feature type="compositionally biased region" description="Low complexity" evidence="8">
    <location>
        <begin position="109"/>
        <end position="119"/>
    </location>
</feature>
<organism evidence="10">
    <name type="scientific">Cladocopium goreaui</name>
    <dbReference type="NCBI Taxonomy" id="2562237"/>
    <lineage>
        <taxon>Eukaryota</taxon>
        <taxon>Sar</taxon>
        <taxon>Alveolata</taxon>
        <taxon>Dinophyceae</taxon>
        <taxon>Suessiales</taxon>
        <taxon>Symbiodiniaceae</taxon>
        <taxon>Cladocopium</taxon>
    </lineage>
</organism>
<name>A0A9P1CU54_9DINO</name>
<evidence type="ECO:0000256" key="6">
    <source>
        <dbReference type="RuleBase" id="RU004273"/>
    </source>
</evidence>
<dbReference type="PRINTS" id="PR00114">
    <property type="entry name" value="STPHPHTASE"/>
</dbReference>
<evidence type="ECO:0000256" key="4">
    <source>
        <dbReference type="ARBA" id="ARBA00022801"/>
    </source>
</evidence>
<dbReference type="Proteomes" id="UP001152797">
    <property type="component" value="Unassembled WGS sequence"/>
</dbReference>
<keyword evidence="3" id="KW-0677">Repeat</keyword>
<keyword evidence="2" id="KW-0479">Metal-binding</keyword>
<evidence type="ECO:0000256" key="7">
    <source>
        <dbReference type="SAM" id="Coils"/>
    </source>
</evidence>
<dbReference type="Pfam" id="PF08321">
    <property type="entry name" value="PPP5"/>
    <property type="match status" value="1"/>
</dbReference>
<dbReference type="PROSITE" id="PS00125">
    <property type="entry name" value="SER_THR_PHOSPHATASE"/>
    <property type="match status" value="1"/>
</dbReference>
<keyword evidence="7" id="KW-0175">Coiled coil</keyword>
<dbReference type="InterPro" id="IPR006186">
    <property type="entry name" value="Ser/Thr-sp_prot-phosphatase"/>
</dbReference>
<gene>
    <name evidence="10" type="ORF">C1SCF055_LOCUS24894</name>
</gene>
<dbReference type="SMART" id="SM00156">
    <property type="entry name" value="PP2Ac"/>
    <property type="match status" value="1"/>
</dbReference>
<feature type="coiled-coil region" evidence="7">
    <location>
        <begin position="132"/>
        <end position="187"/>
    </location>
</feature>
<feature type="domain" description="Serine/threonine specific protein phosphatases" evidence="9">
    <location>
        <begin position="330"/>
        <end position="335"/>
    </location>
</feature>
<reference evidence="10" key="1">
    <citation type="submission" date="2022-10" db="EMBL/GenBank/DDBJ databases">
        <authorList>
            <person name="Chen Y."/>
            <person name="Dougan E. K."/>
            <person name="Chan C."/>
            <person name="Rhodes N."/>
            <person name="Thang M."/>
        </authorList>
    </citation>
    <scope>NUCLEOTIDE SEQUENCE</scope>
</reference>